<feature type="region of interest" description="Disordered" evidence="2">
    <location>
        <begin position="814"/>
        <end position="861"/>
    </location>
</feature>
<feature type="compositionally biased region" description="Basic and acidic residues" evidence="2">
    <location>
        <begin position="483"/>
        <end position="493"/>
    </location>
</feature>
<dbReference type="PANTHER" id="PTHR48454:SF1">
    <property type="entry name" value="PROTON PUMP-INTERACTOR 1"/>
    <property type="match status" value="1"/>
</dbReference>
<gene>
    <name evidence="4" type="ORF">PAHAL_2G316100</name>
</gene>
<feature type="compositionally biased region" description="Basic and acidic residues" evidence="2">
    <location>
        <begin position="143"/>
        <end position="153"/>
    </location>
</feature>
<feature type="compositionally biased region" description="Basic and acidic residues" evidence="2">
    <location>
        <begin position="367"/>
        <end position="376"/>
    </location>
</feature>
<evidence type="ECO:0000256" key="2">
    <source>
        <dbReference type="SAM" id="MobiDB-lite"/>
    </source>
</evidence>
<proteinExistence type="predicted"/>
<organism evidence="4">
    <name type="scientific">Panicum hallii</name>
    <dbReference type="NCBI Taxonomy" id="206008"/>
    <lineage>
        <taxon>Eukaryota</taxon>
        <taxon>Viridiplantae</taxon>
        <taxon>Streptophyta</taxon>
        <taxon>Embryophyta</taxon>
        <taxon>Tracheophyta</taxon>
        <taxon>Spermatophyta</taxon>
        <taxon>Magnoliopsida</taxon>
        <taxon>Liliopsida</taxon>
        <taxon>Poales</taxon>
        <taxon>Poaceae</taxon>
        <taxon>PACMAD clade</taxon>
        <taxon>Panicoideae</taxon>
        <taxon>Panicodae</taxon>
        <taxon>Paniceae</taxon>
        <taxon>Panicinae</taxon>
        <taxon>Panicum</taxon>
        <taxon>Panicum sect. Panicum</taxon>
    </lineage>
</organism>
<sequence>MTAEGTACNGAGEAPKAEFPPGKAVPAPPEEKAAAEREGEDVGGPFVIVNGGDSDGHSDRGSDLGRAPDEDSPSEEDDVHASNAAPDAAAGGDHGAAGGEVGDPGAAPVASSADGADRAADGSEAGADEGRGELSLDFVTEVPRQKAAVEEHGGAAAPASSGSEPAVTGADSEAPAVDSEVEGKEETVDESAATDAAESVAHEAASNEQDREDAAAESCGHDDALTSAKFGSAVVESEVNGEDSKEEQSPADVAEPVVQGTGGSIALVENGHHCPDMRADSFEAAIESESQEDAAVESLVHDEAPLPAKSSSVSMESEANGEDSKEEQSSADVVEPVDGTDDACALMANGHVCANMRSDSFEASTEPDNHANDSKPEQNATEIAESAEENAVCDCEDGMDASQTNGHISVALSSDSSESEVHAIETGGQETNQQEEGAQPTQVEVLEGLLEAADRNCEGSVEELIEEKVNADGHSNAEGGADASRESENVDKQVEGEATCGILQLEEKLGNGVDSSCDDCISAVVSYNEGVELPVGKAINEAVPDMCELEEVTENTSQETVQGEVKDGVSICTLHSLKPEESDPSVKSSLEHNVQAEVATVDETAAESDLKADNVVEVETAAREVEETEVKDEADLAPFLSQQNCESSTETVEHEKIEAPSAGQPNVTENDVAEVEPTKEHEREVVDAVPLQEASTFHNEPRSIDLVDSDNINHSSSVTELESCDHVHTEESRSREISETAVEKLVSGASLEHGTMVRDEAEITPETENGSQEEPSDAAVDHGEPVELKGELEVDDAQLGSTTGYDSLAFDTAGSISEKDESSETVGGSKSQEKQSEICNTSTTSDELSATIGNEVPSPINEVDETCNGTCPENVNVSIKSSEEVETKCLEALEPSSTDIAVPAEDKENDQHAPGGLHGDHAEVIGPQKVHMIKIPRFAGEDIWAKTQAAQAHLDQLTQERDAINRRKQEQKAVCDQYREKLEAARREEREARAAHGDKKNDLNSVRSVIGKMHQAKSIEEIDELIVMKERTMQHETISLNVEKQLLKEINDLKAQRKQLSSNMGSKAEINEAFDRKDHIHERHKALKKDSDVLFTNLKSLEENTRKILKSFDDEKIALRKLTEEYRAANELRQKAYSEWSELKAEPWKKNQYFFMYRDDRKAAEVYKTSGDMYGLLSYCNDQIERVMKMWNENEDFRKQYVEANKFSTLRRLGTLDGRRLGPDEDPPVIPTRRPMNASPLTASSPDVPTLTSVPPPVLAAPAPVPAKEDSFPVLPSPQISKRTKSKASGSSAQNENNAVSTSEAEDIKQTEKEKARLKEEQLELARKAEELARKEEELRKERAAAEKERLRLEQKAKAKEAEERKRRKAEKEKERAEFKARKEAEEREKKKAKKDKKKGTTPADSSAIGDSNAAALATADSDSNASDNPREVEASQATAPKRLSRPAAAIKQLNRVQPMPAPLRNRGRRKMRQYLLITAAVLSVLALFVAGNYIPKLKSLHQ</sequence>
<accession>A0A2S3H0X7</accession>
<feature type="compositionally biased region" description="Basic and acidic residues" evidence="2">
    <location>
        <begin position="676"/>
        <end position="686"/>
    </location>
</feature>
<feature type="compositionally biased region" description="Basic and acidic residues" evidence="2">
    <location>
        <begin position="208"/>
        <end position="224"/>
    </location>
</feature>
<keyword evidence="3" id="KW-0812">Transmembrane</keyword>
<feature type="compositionally biased region" description="Polar residues" evidence="2">
    <location>
        <begin position="1287"/>
        <end position="1303"/>
    </location>
</feature>
<feature type="compositionally biased region" description="Low complexity" evidence="2">
    <location>
        <begin position="1244"/>
        <end position="1253"/>
    </location>
</feature>
<feature type="compositionally biased region" description="Polar residues" evidence="2">
    <location>
        <begin position="710"/>
        <end position="720"/>
    </location>
</feature>
<feature type="compositionally biased region" description="Low complexity" evidence="2">
    <location>
        <begin position="154"/>
        <end position="166"/>
    </location>
</feature>
<evidence type="ECO:0000256" key="1">
    <source>
        <dbReference type="SAM" id="Coils"/>
    </source>
</evidence>
<feature type="coiled-coil region" evidence="1">
    <location>
        <begin position="1112"/>
        <end position="1139"/>
    </location>
</feature>
<feature type="compositionally biased region" description="Basic and acidic residues" evidence="2">
    <location>
        <begin position="1306"/>
        <end position="1390"/>
    </location>
</feature>
<feature type="region of interest" description="Disordered" evidence="2">
    <location>
        <begin position="644"/>
        <end position="781"/>
    </location>
</feature>
<keyword evidence="3" id="KW-1133">Transmembrane helix</keyword>
<evidence type="ECO:0000313" key="4">
    <source>
        <dbReference type="EMBL" id="PAN13134.1"/>
    </source>
</evidence>
<feature type="region of interest" description="Disordered" evidence="2">
    <location>
        <begin position="358"/>
        <end position="440"/>
    </location>
</feature>
<evidence type="ECO:0008006" key="5">
    <source>
        <dbReference type="Google" id="ProtNLM"/>
    </source>
</evidence>
<keyword evidence="1" id="KW-0175">Coiled coil</keyword>
<feature type="compositionally biased region" description="Low complexity" evidence="2">
    <location>
        <begin position="425"/>
        <end position="439"/>
    </location>
</feature>
<feature type="region of interest" description="Disordered" evidence="2">
    <location>
        <begin position="1"/>
        <end position="253"/>
    </location>
</feature>
<dbReference type="EMBL" id="CM008047">
    <property type="protein sequence ID" value="PAN13134.1"/>
    <property type="molecule type" value="Genomic_DNA"/>
</dbReference>
<feature type="compositionally biased region" description="Basic residues" evidence="2">
    <location>
        <begin position="1391"/>
        <end position="1400"/>
    </location>
</feature>
<dbReference type="Proteomes" id="UP000243499">
    <property type="component" value="Chromosome 2"/>
</dbReference>
<feature type="compositionally biased region" description="Basic and acidic residues" evidence="2">
    <location>
        <begin position="54"/>
        <end position="69"/>
    </location>
</feature>
<dbReference type="PANTHER" id="PTHR48454">
    <property type="entry name" value="PUTATIVE RNA-BINDING DOMAIN-CONTAINING PROTEIN-RELATED"/>
    <property type="match status" value="1"/>
</dbReference>
<feature type="region of interest" description="Disordered" evidence="2">
    <location>
        <begin position="1215"/>
        <end position="1446"/>
    </location>
</feature>
<feature type="region of interest" description="Disordered" evidence="2">
    <location>
        <begin position="286"/>
        <end position="342"/>
    </location>
</feature>
<evidence type="ECO:0000256" key="3">
    <source>
        <dbReference type="SAM" id="Phobius"/>
    </source>
</evidence>
<keyword evidence="3" id="KW-0472">Membrane</keyword>
<dbReference type="Gramene" id="PAN13134">
    <property type="protein sequence ID" value="PAN13134"/>
    <property type="gene ID" value="PAHAL_2G316100"/>
</dbReference>
<feature type="coiled-coil region" evidence="1">
    <location>
        <begin position="947"/>
        <end position="995"/>
    </location>
</feature>
<feature type="compositionally biased region" description="Polar residues" evidence="2">
    <location>
        <begin position="837"/>
        <end position="852"/>
    </location>
</feature>
<protein>
    <recommendedName>
        <fullName evidence="5">Proton pump-interactor 1</fullName>
    </recommendedName>
</protein>
<feature type="compositionally biased region" description="Low complexity" evidence="2">
    <location>
        <begin position="81"/>
        <end position="91"/>
    </location>
</feature>
<feature type="compositionally biased region" description="Pro residues" evidence="2">
    <location>
        <begin position="1254"/>
        <end position="1265"/>
    </location>
</feature>
<feature type="compositionally biased region" description="Gly residues" evidence="2">
    <location>
        <begin position="92"/>
        <end position="102"/>
    </location>
</feature>
<feature type="region of interest" description="Disordered" evidence="2">
    <location>
        <begin position="467"/>
        <end position="493"/>
    </location>
</feature>
<name>A0A2S3H0X7_9POAL</name>
<feature type="compositionally biased region" description="Basic and acidic residues" evidence="2">
    <location>
        <begin position="723"/>
        <end position="742"/>
    </location>
</feature>
<reference evidence="4" key="1">
    <citation type="submission" date="2018-04" db="EMBL/GenBank/DDBJ databases">
        <title>WGS assembly of Panicum hallii.</title>
        <authorList>
            <person name="Lovell J."/>
            <person name="Jenkins J."/>
            <person name="Lowry D."/>
            <person name="Mamidi S."/>
            <person name="Sreedasyam A."/>
            <person name="Weng X."/>
            <person name="Barry K."/>
            <person name="Bonette J."/>
            <person name="Campitelli B."/>
            <person name="Daum C."/>
            <person name="Gordon S."/>
            <person name="Gould B."/>
            <person name="Lipzen A."/>
            <person name="Macqueen A."/>
            <person name="Palacio-Mejia J."/>
            <person name="Plott C."/>
            <person name="Shakirov E."/>
            <person name="Shu S."/>
            <person name="Yoshinaga Y."/>
            <person name="Zane M."/>
            <person name="Rokhsar D."/>
            <person name="Grimwood J."/>
            <person name="Schmutz J."/>
            <person name="Juenger T."/>
        </authorList>
    </citation>
    <scope>NUCLEOTIDE SEQUENCE [LARGE SCALE GENOMIC DNA]</scope>
    <source>
        <strain evidence="4">FIL2</strain>
    </source>
</reference>
<feature type="transmembrane region" description="Helical" evidence="3">
    <location>
        <begin position="1475"/>
        <end position="1495"/>
    </location>
</feature>